<feature type="region of interest" description="Disordered" evidence="1">
    <location>
        <begin position="1"/>
        <end position="22"/>
    </location>
</feature>
<sequence>MSHPIDGQRNGKRPGPSSGGKIDMPTVATWLVFHFSIHNYWDNLKHEARLALSYVRLTDEGVLGCPNGWGMILLLPAE</sequence>
<keyword evidence="3" id="KW-1185">Reference proteome</keyword>
<proteinExistence type="predicted"/>
<dbReference type="EMBL" id="JAPVEB010000001">
    <property type="protein sequence ID" value="KAJ5282085.1"/>
    <property type="molecule type" value="Genomic_DNA"/>
</dbReference>
<evidence type="ECO:0000313" key="3">
    <source>
        <dbReference type="Proteomes" id="UP001220256"/>
    </source>
</evidence>
<accession>A0ABQ8WSZ5</accession>
<name>A0ABQ8WSZ5_PENCH</name>
<gene>
    <name evidence="2" type="ORF">N7505_000065</name>
</gene>
<comment type="caution">
    <text evidence="2">The sequence shown here is derived from an EMBL/GenBank/DDBJ whole genome shotgun (WGS) entry which is preliminary data.</text>
</comment>
<protein>
    <submittedName>
        <fullName evidence="2">Uncharacterized protein</fullName>
    </submittedName>
</protein>
<evidence type="ECO:0000313" key="2">
    <source>
        <dbReference type="EMBL" id="KAJ5282085.1"/>
    </source>
</evidence>
<organism evidence="2 3">
    <name type="scientific">Penicillium chrysogenum</name>
    <name type="common">Penicillium notatum</name>
    <dbReference type="NCBI Taxonomy" id="5076"/>
    <lineage>
        <taxon>Eukaryota</taxon>
        <taxon>Fungi</taxon>
        <taxon>Dikarya</taxon>
        <taxon>Ascomycota</taxon>
        <taxon>Pezizomycotina</taxon>
        <taxon>Eurotiomycetes</taxon>
        <taxon>Eurotiomycetidae</taxon>
        <taxon>Eurotiales</taxon>
        <taxon>Aspergillaceae</taxon>
        <taxon>Penicillium</taxon>
        <taxon>Penicillium chrysogenum species complex</taxon>
    </lineage>
</organism>
<reference evidence="2 3" key="1">
    <citation type="journal article" date="2023" name="IMA Fungus">
        <title>Comparative genomic study of the Penicillium genus elucidates a diverse pangenome and 15 lateral gene transfer events.</title>
        <authorList>
            <person name="Petersen C."/>
            <person name="Sorensen T."/>
            <person name="Nielsen M.R."/>
            <person name="Sondergaard T.E."/>
            <person name="Sorensen J.L."/>
            <person name="Fitzpatrick D.A."/>
            <person name="Frisvad J.C."/>
            <person name="Nielsen K.L."/>
        </authorList>
    </citation>
    <scope>NUCLEOTIDE SEQUENCE [LARGE SCALE GENOMIC DNA]</scope>
    <source>
        <strain evidence="2 3">IBT 3361</strain>
    </source>
</reference>
<dbReference type="Proteomes" id="UP001220256">
    <property type="component" value="Unassembled WGS sequence"/>
</dbReference>
<evidence type="ECO:0000256" key="1">
    <source>
        <dbReference type="SAM" id="MobiDB-lite"/>
    </source>
</evidence>